<dbReference type="EMBL" id="FZOD01000009">
    <property type="protein sequence ID" value="SNS44659.1"/>
    <property type="molecule type" value="Genomic_DNA"/>
</dbReference>
<gene>
    <name evidence="1" type="ORF">SAMN05216276_1009177</name>
</gene>
<keyword evidence="2" id="KW-1185">Reference proteome</keyword>
<dbReference type="AlphaFoldDB" id="A0A239EJA4"/>
<evidence type="ECO:0000313" key="2">
    <source>
        <dbReference type="Proteomes" id="UP000198282"/>
    </source>
</evidence>
<sequence length="54" mass="6134">MCKPAYKQSVRQKYTGREFIVPNMTFSRLPSIVSIELDLGTLSERGFLKAGYCC</sequence>
<dbReference type="Proteomes" id="UP000198282">
    <property type="component" value="Unassembled WGS sequence"/>
</dbReference>
<reference evidence="1 2" key="1">
    <citation type="submission" date="2017-06" db="EMBL/GenBank/DDBJ databases">
        <authorList>
            <person name="Kim H.J."/>
            <person name="Triplett B.A."/>
        </authorList>
    </citation>
    <scope>NUCLEOTIDE SEQUENCE [LARGE SCALE GENOMIC DNA]</scope>
    <source>
        <strain evidence="1 2">CGMCC 4.2132</strain>
    </source>
</reference>
<evidence type="ECO:0000313" key="1">
    <source>
        <dbReference type="EMBL" id="SNS44659.1"/>
    </source>
</evidence>
<organism evidence="1 2">
    <name type="scientific">Streptosporangium subroseum</name>
    <dbReference type="NCBI Taxonomy" id="106412"/>
    <lineage>
        <taxon>Bacteria</taxon>
        <taxon>Bacillati</taxon>
        <taxon>Actinomycetota</taxon>
        <taxon>Actinomycetes</taxon>
        <taxon>Streptosporangiales</taxon>
        <taxon>Streptosporangiaceae</taxon>
        <taxon>Streptosporangium</taxon>
    </lineage>
</organism>
<protein>
    <submittedName>
        <fullName evidence="1">Uncharacterized protein</fullName>
    </submittedName>
</protein>
<accession>A0A239EJA4</accession>
<proteinExistence type="predicted"/>
<dbReference type="RefSeq" id="WP_179282001.1">
    <property type="nucleotide sequence ID" value="NZ_FZOD01000009.1"/>
</dbReference>
<name>A0A239EJA4_9ACTN</name>